<comment type="caution">
    <text evidence="8">The sequence shown here is derived from an EMBL/GenBank/DDBJ whole genome shotgun (WGS) entry which is preliminary data.</text>
</comment>
<comment type="catalytic activity">
    <reaction evidence="6">
        <text>(6S)-NADHX + ADP = AMP + phosphate + NADH + H(+)</text>
        <dbReference type="Rhea" id="RHEA:32223"/>
        <dbReference type="ChEBI" id="CHEBI:15378"/>
        <dbReference type="ChEBI" id="CHEBI:43474"/>
        <dbReference type="ChEBI" id="CHEBI:57945"/>
        <dbReference type="ChEBI" id="CHEBI:64074"/>
        <dbReference type="ChEBI" id="CHEBI:456215"/>
        <dbReference type="ChEBI" id="CHEBI:456216"/>
        <dbReference type="EC" id="4.2.1.136"/>
    </reaction>
</comment>
<evidence type="ECO:0000256" key="4">
    <source>
        <dbReference type="ARBA" id="ARBA00023027"/>
    </source>
</evidence>
<dbReference type="OrthoDB" id="9806925at2"/>
<feature type="binding site" evidence="6">
    <location>
        <position position="157"/>
    </location>
    <ligand>
        <name>(6S)-NADPHX</name>
        <dbReference type="ChEBI" id="CHEBI:64076"/>
    </ligand>
</feature>
<dbReference type="Pfam" id="PF01256">
    <property type="entry name" value="Carb_kinase"/>
    <property type="match status" value="1"/>
</dbReference>
<protein>
    <recommendedName>
        <fullName evidence="6">ADP-dependent (S)-NAD(P)H-hydrate dehydratase</fullName>
        <ecNumber evidence="6">4.2.1.136</ecNumber>
    </recommendedName>
    <alternativeName>
        <fullName evidence="6">ADP-dependent NAD(P)HX dehydratase</fullName>
    </alternativeName>
</protein>
<dbReference type="CDD" id="cd01171">
    <property type="entry name" value="YXKO-related"/>
    <property type="match status" value="1"/>
</dbReference>
<dbReference type="PANTHER" id="PTHR12592">
    <property type="entry name" value="ATP-DEPENDENT (S)-NAD(P)H-HYDRATE DEHYDRATASE FAMILY MEMBER"/>
    <property type="match status" value="1"/>
</dbReference>
<evidence type="ECO:0000256" key="5">
    <source>
        <dbReference type="ARBA" id="ARBA00023239"/>
    </source>
</evidence>
<dbReference type="EC" id="4.2.1.136" evidence="6"/>
<feature type="binding site" evidence="6">
    <location>
        <position position="106"/>
    </location>
    <ligand>
        <name>(6S)-NADPHX</name>
        <dbReference type="ChEBI" id="CHEBI:64076"/>
    </ligand>
</feature>
<comment type="similarity">
    <text evidence="6">Belongs to the NnrD/CARKD family.</text>
</comment>
<dbReference type="PROSITE" id="PS01050">
    <property type="entry name" value="YJEF_C_2"/>
    <property type="match status" value="1"/>
</dbReference>
<keyword evidence="9" id="KW-1185">Reference proteome</keyword>
<dbReference type="RefSeq" id="WP_115886662.1">
    <property type="nucleotide sequence ID" value="NZ_QRDQ01000007.1"/>
</dbReference>
<dbReference type="GO" id="GO:0005524">
    <property type="term" value="F:ATP binding"/>
    <property type="evidence" value="ECO:0007669"/>
    <property type="project" value="UniProtKB-KW"/>
</dbReference>
<feature type="binding site" evidence="6">
    <location>
        <position position="43"/>
    </location>
    <ligand>
        <name>(6S)-NADPHX</name>
        <dbReference type="ChEBI" id="CHEBI:64076"/>
    </ligand>
</feature>
<keyword evidence="5 6" id="KW-0456">Lyase</keyword>
<organism evidence="8 9">
    <name type="scientific">Flavobacterium cutihirudinis</name>
    <dbReference type="NCBI Taxonomy" id="1265740"/>
    <lineage>
        <taxon>Bacteria</taxon>
        <taxon>Pseudomonadati</taxon>
        <taxon>Bacteroidota</taxon>
        <taxon>Flavobacteriia</taxon>
        <taxon>Flavobacteriales</taxon>
        <taxon>Flavobacteriaceae</taxon>
        <taxon>Flavobacterium</taxon>
    </lineage>
</organism>
<comment type="function">
    <text evidence="6">Catalyzes the dehydration of the S-form of NAD(P)HX at the expense of ADP, which is converted to AMP. Together with NAD(P)HX epimerase, which catalyzes the epimerization of the S- and R-forms, the enzyme allows the repair of both epimers of NAD(P)HX, a damaged form of NAD(P)H that is a result of enzymatic or heat-dependent hydration.</text>
</comment>
<dbReference type="PANTHER" id="PTHR12592:SF0">
    <property type="entry name" value="ATP-DEPENDENT (S)-NAD(P)H-HYDRATE DEHYDRATASE"/>
    <property type="match status" value="1"/>
</dbReference>
<comment type="subunit">
    <text evidence="6">Homotetramer.</text>
</comment>
<dbReference type="HAMAP" id="MF_01965">
    <property type="entry name" value="NADHX_dehydratase"/>
    <property type="match status" value="1"/>
</dbReference>
<evidence type="ECO:0000256" key="2">
    <source>
        <dbReference type="ARBA" id="ARBA00022840"/>
    </source>
</evidence>
<feature type="domain" description="YjeF C-terminal" evidence="7">
    <location>
        <begin position="8"/>
        <end position="280"/>
    </location>
</feature>
<keyword evidence="8" id="KW-0418">Kinase</keyword>
<dbReference type="Proteomes" id="UP000257004">
    <property type="component" value="Unassembled WGS sequence"/>
</dbReference>
<dbReference type="GO" id="GO:0052856">
    <property type="term" value="F:NAD(P)HX epimerase activity"/>
    <property type="evidence" value="ECO:0007669"/>
    <property type="project" value="TreeGrafter"/>
</dbReference>
<gene>
    <name evidence="6" type="primary">nnrD</name>
    <name evidence="8" type="ORF">BD847_0500</name>
</gene>
<dbReference type="GO" id="GO:0052855">
    <property type="term" value="F:ADP-dependent NAD(P)H-hydrate dehydratase activity"/>
    <property type="evidence" value="ECO:0007669"/>
    <property type="project" value="UniProtKB-UniRule"/>
</dbReference>
<name>A0A3D9G030_9FLAO</name>
<dbReference type="GO" id="GO:0016301">
    <property type="term" value="F:kinase activity"/>
    <property type="evidence" value="ECO:0007669"/>
    <property type="project" value="UniProtKB-KW"/>
</dbReference>
<dbReference type="GO" id="GO:0110051">
    <property type="term" value="P:metabolite repair"/>
    <property type="evidence" value="ECO:0007669"/>
    <property type="project" value="TreeGrafter"/>
</dbReference>
<evidence type="ECO:0000313" key="8">
    <source>
        <dbReference type="EMBL" id="RED26581.1"/>
    </source>
</evidence>
<keyword evidence="1 6" id="KW-0547">Nucleotide-binding</keyword>
<dbReference type="InterPro" id="IPR000631">
    <property type="entry name" value="CARKD"/>
</dbReference>
<evidence type="ECO:0000313" key="9">
    <source>
        <dbReference type="Proteomes" id="UP000257004"/>
    </source>
</evidence>
<comment type="cofactor">
    <cofactor evidence="6">
        <name>Mg(2+)</name>
        <dbReference type="ChEBI" id="CHEBI:18420"/>
    </cofactor>
</comment>
<feature type="binding site" evidence="6">
    <location>
        <position position="221"/>
    </location>
    <ligand>
        <name>(6S)-NADPHX</name>
        <dbReference type="ChEBI" id="CHEBI:64076"/>
    </ligand>
</feature>
<accession>A0A3D9G030</accession>
<dbReference type="InterPro" id="IPR029056">
    <property type="entry name" value="Ribokinase-like"/>
</dbReference>
<keyword evidence="4 6" id="KW-0520">NAD</keyword>
<proteinExistence type="inferred from homology"/>
<dbReference type="InterPro" id="IPR017953">
    <property type="entry name" value="Carbohydrate_kinase_pred_CS"/>
</dbReference>
<evidence type="ECO:0000256" key="6">
    <source>
        <dbReference type="HAMAP-Rule" id="MF_01965"/>
    </source>
</evidence>
<keyword evidence="2 6" id="KW-0067">ATP-binding</keyword>
<evidence type="ECO:0000259" key="7">
    <source>
        <dbReference type="PROSITE" id="PS51383"/>
    </source>
</evidence>
<dbReference type="AlphaFoldDB" id="A0A3D9G030"/>
<comment type="catalytic activity">
    <reaction evidence="6">
        <text>(6S)-NADPHX + ADP = AMP + phosphate + NADPH + H(+)</text>
        <dbReference type="Rhea" id="RHEA:32235"/>
        <dbReference type="ChEBI" id="CHEBI:15378"/>
        <dbReference type="ChEBI" id="CHEBI:43474"/>
        <dbReference type="ChEBI" id="CHEBI:57783"/>
        <dbReference type="ChEBI" id="CHEBI:64076"/>
        <dbReference type="ChEBI" id="CHEBI:456215"/>
        <dbReference type="ChEBI" id="CHEBI:456216"/>
        <dbReference type="EC" id="4.2.1.136"/>
    </reaction>
</comment>
<evidence type="ECO:0000256" key="1">
    <source>
        <dbReference type="ARBA" id="ARBA00022741"/>
    </source>
</evidence>
<sequence>MKAPYLITKEEVLKIYKPVNPKAHKGIQGHAVIIAGSYGKIGAAVLASKSCLKTGCGLVTTFVPKCGYQILQISIPEVMVVTDENANFITNIHLPLIPQAIGFGPGIGLELATQKALFEFLRVNKVPLVLDADALNIISENISWLELVPEDTILTPHPKELERLIGKWNSESEKFQKTISFSEKYKVIVVMKGAPTFIINRTSVYENTTGNAALATAGSGDTLTGILTSLLAQGYEPKYASKLGVYLHGLTADLALPKTGHESFTASTIIKYLGKAFLELDNLSI</sequence>
<dbReference type="Gene3D" id="3.40.1190.20">
    <property type="match status" value="1"/>
</dbReference>
<dbReference type="GO" id="GO:0046496">
    <property type="term" value="P:nicotinamide nucleotide metabolic process"/>
    <property type="evidence" value="ECO:0007669"/>
    <property type="project" value="UniProtKB-UniRule"/>
</dbReference>
<evidence type="ECO:0000256" key="3">
    <source>
        <dbReference type="ARBA" id="ARBA00022857"/>
    </source>
</evidence>
<keyword evidence="8" id="KW-0808">Transferase</keyword>
<dbReference type="PROSITE" id="PS51383">
    <property type="entry name" value="YJEF_C_3"/>
    <property type="match status" value="1"/>
</dbReference>
<feature type="binding site" evidence="6">
    <location>
        <begin position="192"/>
        <end position="196"/>
    </location>
    <ligand>
        <name>AMP</name>
        <dbReference type="ChEBI" id="CHEBI:456215"/>
    </ligand>
</feature>
<dbReference type="NCBIfam" id="TIGR00196">
    <property type="entry name" value="yjeF_cterm"/>
    <property type="match status" value="1"/>
</dbReference>
<dbReference type="EMBL" id="QRDQ01000007">
    <property type="protein sequence ID" value="RED26581.1"/>
    <property type="molecule type" value="Genomic_DNA"/>
</dbReference>
<reference evidence="8 9" key="1">
    <citation type="submission" date="2018-07" db="EMBL/GenBank/DDBJ databases">
        <title>Genomic Encyclopedia of Archaeal and Bacterial Type Strains, Phase II (KMG-II): from individual species to whole genera.</title>
        <authorList>
            <person name="Goeker M."/>
        </authorList>
    </citation>
    <scope>NUCLEOTIDE SEQUENCE [LARGE SCALE GENOMIC DNA]</scope>
    <source>
        <strain evidence="8 9">DSM 25795</strain>
    </source>
</reference>
<keyword evidence="3 6" id="KW-0521">NADP</keyword>
<dbReference type="SUPFAM" id="SSF53613">
    <property type="entry name" value="Ribokinase-like"/>
    <property type="match status" value="1"/>
</dbReference>
<feature type="binding site" evidence="6">
    <location>
        <position position="220"/>
    </location>
    <ligand>
        <name>AMP</name>
        <dbReference type="ChEBI" id="CHEBI:456215"/>
    </ligand>
</feature>